<dbReference type="EMBL" id="QQSY01000002">
    <property type="protein sequence ID" value="RDI99237.1"/>
    <property type="molecule type" value="Genomic_DNA"/>
</dbReference>
<dbReference type="GO" id="GO:0016757">
    <property type="term" value="F:glycosyltransferase activity"/>
    <property type="evidence" value="ECO:0007669"/>
    <property type="project" value="UniProtKB-KW"/>
</dbReference>
<dbReference type="SUPFAM" id="SSF53448">
    <property type="entry name" value="Nucleotide-diphospho-sugar transferases"/>
    <property type="match status" value="2"/>
</dbReference>
<dbReference type="Gene3D" id="3.90.550.10">
    <property type="entry name" value="Spore Coat Polysaccharide Biosynthesis Protein SpsA, Chain A"/>
    <property type="match status" value="2"/>
</dbReference>
<dbReference type="AlphaFoldDB" id="A0A370K9Y3"/>
<dbReference type="Proteomes" id="UP000254711">
    <property type="component" value="Unassembled WGS sequence"/>
</dbReference>
<evidence type="ECO:0000259" key="1">
    <source>
        <dbReference type="Pfam" id="PF00535"/>
    </source>
</evidence>
<name>A0A370K9Y3_9GAMM</name>
<keyword evidence="3" id="KW-1185">Reference proteome</keyword>
<dbReference type="PANTHER" id="PTHR43179">
    <property type="entry name" value="RHAMNOSYLTRANSFERASE WBBL"/>
    <property type="match status" value="1"/>
</dbReference>
<gene>
    <name evidence="2" type="ORF">DVT68_09435</name>
</gene>
<dbReference type="OrthoDB" id="9179784at2"/>
<dbReference type="InterPro" id="IPR029044">
    <property type="entry name" value="Nucleotide-diphossugar_trans"/>
</dbReference>
<sequence length="621" mass="70000">MEVSHNPNGVWREAWSHLRQGGVSAFASWLHGCYMRLGAPTPAYERWLDLYGPATKVETDTLHPRLISILVPTYNTPDVWLRQCLDSVLAQTYPHWELCIADDASTEPHVRRILQQYVDHDARIRITWRASNGHISAASNSALAMARGEYIALLDHDDELHPEALAVMAEAFQLNQHWRMAYSDEDKIDAKGQRYDPYFKPDWNPDLFCGQNCINHLSVYERALVNAVGGFREGLEGSQDWDLALRCIERLHREQIGHVPEVLYHWRAVQGSTAQGVGQKSYAHSAGLRAVREHLERMARTGTAVTEIDGKLGMFRVRHPLPNVVPLVSIVIPTRDRVELLRQCVDSILALTSYANYEIVIVDNQSSEAATLDYLDEVATNPRVRVLQHAERFNYSRINNVAVASCSGDLVCLMNNDIEVITPDWLEEMVSHALRPHVGAVGAMLYYPNGTIQHAGVITGVGGAAAHPYCGMPKGYIGQMGRACLTQEMSAVTAACLVVRRDVYLEVGGLDESFAVAFNDVDFCLRVRERGYYNIWTPFSELIHHESATRGPEDTPEKRERFAREVELLRRRWGRQLDYDPAYNRNLTLTAEPFALSFPPRPLPVVQAETSETPRWLPATA</sequence>
<evidence type="ECO:0000313" key="3">
    <source>
        <dbReference type="Proteomes" id="UP000254711"/>
    </source>
</evidence>
<keyword evidence="2" id="KW-0808">Transferase</keyword>
<dbReference type="PANTHER" id="PTHR43179:SF7">
    <property type="entry name" value="RHAMNOSYLTRANSFERASE WBBL"/>
    <property type="match status" value="1"/>
</dbReference>
<protein>
    <submittedName>
        <fullName evidence="2">Glycosyltransferase family 2 protein</fullName>
    </submittedName>
</protein>
<dbReference type="CDD" id="cd04184">
    <property type="entry name" value="GT2_RfbC_Mx_like"/>
    <property type="match status" value="1"/>
</dbReference>
<proteinExistence type="predicted"/>
<dbReference type="CDD" id="cd04186">
    <property type="entry name" value="GT_2_like_c"/>
    <property type="match status" value="1"/>
</dbReference>
<feature type="domain" description="Glycosyltransferase 2-like" evidence="1">
    <location>
        <begin position="68"/>
        <end position="225"/>
    </location>
</feature>
<dbReference type="Pfam" id="PF00535">
    <property type="entry name" value="Glycos_transf_2"/>
    <property type="match status" value="2"/>
</dbReference>
<feature type="domain" description="Glycosyltransferase 2-like" evidence="1">
    <location>
        <begin position="329"/>
        <end position="502"/>
    </location>
</feature>
<evidence type="ECO:0000313" key="2">
    <source>
        <dbReference type="EMBL" id="RDI99237.1"/>
    </source>
</evidence>
<accession>A0A370K9Y3</accession>
<comment type="caution">
    <text evidence="2">The sequence shown here is derived from an EMBL/GenBank/DDBJ whole genome shotgun (WGS) entry which is preliminary data.</text>
</comment>
<dbReference type="InterPro" id="IPR001173">
    <property type="entry name" value="Glyco_trans_2-like"/>
</dbReference>
<reference evidence="2 3" key="1">
    <citation type="submission" date="2018-07" db="EMBL/GenBank/DDBJ databases">
        <title>Dyella solisilvae sp. nov., isolated from the pine and broad-leaved mixed forest soil.</title>
        <authorList>
            <person name="Gao Z."/>
            <person name="Qiu L."/>
        </authorList>
    </citation>
    <scope>NUCLEOTIDE SEQUENCE [LARGE SCALE GENOMIC DNA]</scope>
    <source>
        <strain evidence="2 3">DHG54</strain>
    </source>
</reference>
<organism evidence="2 3">
    <name type="scientific">Dyella solisilvae</name>
    <dbReference type="NCBI Taxonomy" id="1920168"/>
    <lineage>
        <taxon>Bacteria</taxon>
        <taxon>Pseudomonadati</taxon>
        <taxon>Pseudomonadota</taxon>
        <taxon>Gammaproteobacteria</taxon>
        <taxon>Lysobacterales</taxon>
        <taxon>Rhodanobacteraceae</taxon>
        <taxon>Dyella</taxon>
    </lineage>
</organism>